<evidence type="ECO:0000313" key="3">
    <source>
        <dbReference type="EMBL" id="KGO85062.1"/>
    </source>
</evidence>
<dbReference type="RefSeq" id="WP_020212037.1">
    <property type="nucleotide sequence ID" value="NZ_JRLX01000028.1"/>
</dbReference>
<dbReference type="OrthoDB" id="5574284at2"/>
<reference evidence="3 4" key="1">
    <citation type="submission" date="2013-09" db="EMBL/GenBank/DDBJ databases">
        <authorList>
            <person name="Zeng Z."/>
            <person name="Chen C."/>
        </authorList>
    </citation>
    <scope>NUCLEOTIDE SEQUENCE [LARGE SCALE GENOMIC DNA]</scope>
    <source>
        <strain evidence="3 4">WB 3.3-2</strain>
    </source>
</reference>
<evidence type="ECO:0000256" key="1">
    <source>
        <dbReference type="ARBA" id="ARBA00006226"/>
    </source>
</evidence>
<dbReference type="InterPro" id="IPR035093">
    <property type="entry name" value="RelE/ParE_toxin_dom_sf"/>
</dbReference>
<accession>A0A0A2LXF3</accession>
<dbReference type="AlphaFoldDB" id="A0A0A2LXF3"/>
<dbReference type="InterPro" id="IPR007712">
    <property type="entry name" value="RelE/ParE_toxin"/>
</dbReference>
<dbReference type="PANTHER" id="PTHR33755">
    <property type="entry name" value="TOXIN PARE1-RELATED"/>
    <property type="match status" value="1"/>
</dbReference>
<keyword evidence="4" id="KW-1185">Reference proteome</keyword>
<gene>
    <name evidence="3" type="ORF">Q765_18135</name>
</gene>
<dbReference type="STRING" id="1121895.GCA_000378485_00911"/>
<sequence>MVEIRWTDQSLIDIENIAEFIAKDSERYASIQVERFFQETEILVTFPESGRIVPEIKNKDIREIILGNYRIIYRIFSSSKIDILTIHHSSRLIKKDSLLR</sequence>
<comment type="similarity">
    <text evidence="1">Belongs to the RelE toxin family.</text>
</comment>
<dbReference type="PANTHER" id="PTHR33755:SF5">
    <property type="entry name" value="TYPE II TOXIN-ANTITOXIN SYSTEM RELE_PARE FAMILY TOXIN"/>
    <property type="match status" value="1"/>
</dbReference>
<evidence type="ECO:0000256" key="2">
    <source>
        <dbReference type="ARBA" id="ARBA00022649"/>
    </source>
</evidence>
<dbReference type="eggNOG" id="COG3668">
    <property type="taxonomic scope" value="Bacteria"/>
</dbReference>
<dbReference type="InterPro" id="IPR051803">
    <property type="entry name" value="TA_system_RelE-like_toxin"/>
</dbReference>
<keyword evidence="2" id="KW-1277">Toxin-antitoxin system</keyword>
<protein>
    <submittedName>
        <fullName evidence="3">Plasmid stabilization protein</fullName>
    </submittedName>
</protein>
<dbReference type="Proteomes" id="UP000030152">
    <property type="component" value="Unassembled WGS sequence"/>
</dbReference>
<comment type="caution">
    <text evidence="3">The sequence shown here is derived from an EMBL/GenBank/DDBJ whole genome shotgun (WGS) entry which is preliminary data.</text>
</comment>
<evidence type="ECO:0000313" key="4">
    <source>
        <dbReference type="Proteomes" id="UP000030152"/>
    </source>
</evidence>
<proteinExistence type="inferred from homology"/>
<dbReference type="Gene3D" id="3.30.2310.20">
    <property type="entry name" value="RelE-like"/>
    <property type="match status" value="1"/>
</dbReference>
<dbReference type="EMBL" id="JRLX01000028">
    <property type="protein sequence ID" value="KGO85062.1"/>
    <property type="molecule type" value="Genomic_DNA"/>
</dbReference>
<dbReference type="Pfam" id="PF05016">
    <property type="entry name" value="ParE_toxin"/>
    <property type="match status" value="1"/>
</dbReference>
<dbReference type="NCBIfam" id="TIGR02385">
    <property type="entry name" value="RelE_StbE"/>
    <property type="match status" value="1"/>
</dbReference>
<name>A0A0A2LXF3_9FLAO</name>
<organism evidence="3 4">
    <name type="scientific">Flavobacterium rivuli WB 3.3-2 = DSM 21788</name>
    <dbReference type="NCBI Taxonomy" id="1121895"/>
    <lineage>
        <taxon>Bacteria</taxon>
        <taxon>Pseudomonadati</taxon>
        <taxon>Bacteroidota</taxon>
        <taxon>Flavobacteriia</taxon>
        <taxon>Flavobacteriales</taxon>
        <taxon>Flavobacteriaceae</taxon>
        <taxon>Flavobacterium</taxon>
    </lineage>
</organism>